<gene>
    <name evidence="2" type="ORF">ACFO0R_03140</name>
</gene>
<feature type="compositionally biased region" description="Polar residues" evidence="1">
    <location>
        <begin position="1"/>
        <end position="11"/>
    </location>
</feature>
<accession>A0ABV8ZMZ5</accession>
<feature type="compositionally biased region" description="Low complexity" evidence="1">
    <location>
        <begin position="12"/>
        <end position="26"/>
    </location>
</feature>
<name>A0ABV8ZMZ5_9NEIS</name>
<dbReference type="EMBL" id="JBHSEK010000001">
    <property type="protein sequence ID" value="MFC4488605.1"/>
    <property type="molecule type" value="Genomic_DNA"/>
</dbReference>
<comment type="caution">
    <text evidence="2">The sequence shown here is derived from an EMBL/GenBank/DDBJ whole genome shotgun (WGS) entry which is preliminary data.</text>
</comment>
<proteinExistence type="predicted"/>
<keyword evidence="3" id="KW-1185">Reference proteome</keyword>
<protein>
    <submittedName>
        <fullName evidence="2">Uncharacterized protein</fullName>
    </submittedName>
</protein>
<reference evidence="3" key="1">
    <citation type="journal article" date="2019" name="Int. J. Syst. Evol. Microbiol.">
        <title>The Global Catalogue of Microorganisms (GCM) 10K type strain sequencing project: providing services to taxonomists for standard genome sequencing and annotation.</title>
        <authorList>
            <consortium name="The Broad Institute Genomics Platform"/>
            <consortium name="The Broad Institute Genome Sequencing Center for Infectious Disease"/>
            <person name="Wu L."/>
            <person name="Ma J."/>
        </authorList>
    </citation>
    <scope>NUCLEOTIDE SEQUENCE [LARGE SCALE GENOMIC DNA]</scope>
    <source>
        <strain evidence="3">CGMCC 4.7608</strain>
    </source>
</reference>
<feature type="region of interest" description="Disordered" evidence="1">
    <location>
        <begin position="1"/>
        <end position="28"/>
    </location>
</feature>
<sequence length="131" mass="13270">MLFKVSSNQNIARSSSADAAAPAEALAPREKSGLAAAFSAYANTADATVTAPPAQPSGAEASRQWGSEGCQQVLDKLARIKSEGAPPGTEKALQDLQQGLERLQAKLASGGGCLDLGSNLKHAAAVAQPRG</sequence>
<evidence type="ECO:0000313" key="2">
    <source>
        <dbReference type="EMBL" id="MFC4488605.1"/>
    </source>
</evidence>
<evidence type="ECO:0000256" key="1">
    <source>
        <dbReference type="SAM" id="MobiDB-lite"/>
    </source>
</evidence>
<dbReference type="Proteomes" id="UP001595999">
    <property type="component" value="Unassembled WGS sequence"/>
</dbReference>
<dbReference type="RefSeq" id="WP_231465308.1">
    <property type="nucleotide sequence ID" value="NZ_JAJOHW010000186.1"/>
</dbReference>
<evidence type="ECO:0000313" key="3">
    <source>
        <dbReference type="Proteomes" id="UP001595999"/>
    </source>
</evidence>
<organism evidence="2 3">
    <name type="scientific">Chromobacterium aquaticum</name>
    <dbReference type="NCBI Taxonomy" id="467180"/>
    <lineage>
        <taxon>Bacteria</taxon>
        <taxon>Pseudomonadati</taxon>
        <taxon>Pseudomonadota</taxon>
        <taxon>Betaproteobacteria</taxon>
        <taxon>Neisseriales</taxon>
        <taxon>Chromobacteriaceae</taxon>
        <taxon>Chromobacterium</taxon>
    </lineage>
</organism>